<evidence type="ECO:0000256" key="1">
    <source>
        <dbReference type="SAM" id="MobiDB-lite"/>
    </source>
</evidence>
<dbReference type="OrthoDB" id="5373426at2759"/>
<sequence>MSPSSSARDSTQDSGARSPVHASEHQAEQDTALLTEENLRTLQGQIQSSGGLAGIRDVPCHQIETEKRIENWLEGIGPDNTGGNSKPTSIQLFKFIGCQQVKHNLLMPESCSGLWFKHCVYRGLVVDRLNSTQVIPSMELEKPATKPILCGLPAPFPWRRRKCLCQWNRLHLLLFGLLLAAALFLSLPGFSHSLQSSAHKASCPTKEFGLAVSHFPTYDFSTITVPMSRVPDSLDTFINYRYRNHTKCQISSLDLHTPFHPLCSSRADMLTAISGGGRIGKEAPFMPRGCDMRWFSTEEICEIFERFEKVIVVGDSMMRHVVGAMNVLLRKDLGYGAVTNWNFSPRERKECFCNQQFDVKECSLQGIYKTSDVETNDPDSLACGSGRIDLVIEMMLKFPLDPTEVERFKALLSPAKPPKPYAFIFGHGLWNDLDLQATVNWLDGINAHTLSVAPYLADKGAIWPRLFITPNAAGPLKPDQWIVTQGDKALQIFEESVREEARERGVEHLGTWNMSIQANKFDGVHLDLRGNLIKAMAAINWLSLI</sequence>
<keyword evidence="2" id="KW-1133">Transmembrane helix</keyword>
<feature type="compositionally biased region" description="Polar residues" evidence="1">
    <location>
        <begin position="1"/>
        <end position="15"/>
    </location>
</feature>
<evidence type="ECO:0000256" key="2">
    <source>
        <dbReference type="SAM" id="Phobius"/>
    </source>
</evidence>
<accession>U1GIU5</accession>
<dbReference type="HOGENOM" id="CLU_037139_1_0_1"/>
<dbReference type="eggNOG" id="ENOG502SCW0">
    <property type="taxonomic scope" value="Eukaryota"/>
</dbReference>
<dbReference type="AlphaFoldDB" id="U1GIU5"/>
<keyword evidence="2" id="KW-0472">Membrane</keyword>
<keyword evidence="4" id="KW-1185">Reference proteome</keyword>
<dbReference type="GeneID" id="19239929"/>
<evidence type="ECO:0000313" key="3">
    <source>
        <dbReference type="EMBL" id="ERF72058.1"/>
    </source>
</evidence>
<name>U1GIU5_ENDPU</name>
<dbReference type="EMBL" id="KE721116">
    <property type="protein sequence ID" value="ERF72058.1"/>
    <property type="molecule type" value="Genomic_DNA"/>
</dbReference>
<proteinExistence type="predicted"/>
<keyword evidence="2" id="KW-0812">Transmembrane</keyword>
<feature type="region of interest" description="Disordered" evidence="1">
    <location>
        <begin position="1"/>
        <end position="29"/>
    </location>
</feature>
<reference evidence="4" key="1">
    <citation type="journal article" date="2014" name="BMC Genomics">
        <title>Genome characteristics reveal the impact of lichenization on lichen-forming fungus Endocarpon pusillum Hedwig (Verrucariales, Ascomycota).</title>
        <authorList>
            <person name="Wang Y.-Y."/>
            <person name="Liu B."/>
            <person name="Zhang X.-Y."/>
            <person name="Zhou Q.-M."/>
            <person name="Zhang T."/>
            <person name="Li H."/>
            <person name="Yu Y.-F."/>
            <person name="Zhang X.-L."/>
            <person name="Hao X.-Y."/>
            <person name="Wang M."/>
            <person name="Wang L."/>
            <person name="Wei J.-C."/>
        </authorList>
    </citation>
    <scope>NUCLEOTIDE SEQUENCE [LARGE SCALE GENOMIC DNA]</scope>
    <source>
        <strain evidence="4">Z07020 / HMAS-L-300199</strain>
    </source>
</reference>
<dbReference type="Proteomes" id="UP000019373">
    <property type="component" value="Unassembled WGS sequence"/>
</dbReference>
<evidence type="ECO:0000313" key="4">
    <source>
        <dbReference type="Proteomes" id="UP000019373"/>
    </source>
</evidence>
<gene>
    <name evidence="3" type="ORF">EPUS_04976</name>
</gene>
<feature type="transmembrane region" description="Helical" evidence="2">
    <location>
        <begin position="170"/>
        <end position="190"/>
    </location>
</feature>
<dbReference type="RefSeq" id="XP_007802285.1">
    <property type="nucleotide sequence ID" value="XM_007804094.1"/>
</dbReference>
<protein>
    <submittedName>
        <fullName evidence="3">Uncharacterized protein</fullName>
    </submittedName>
</protein>
<organism evidence="3 4">
    <name type="scientific">Endocarpon pusillum (strain Z07020 / HMAS-L-300199)</name>
    <name type="common">Lichen-forming fungus</name>
    <dbReference type="NCBI Taxonomy" id="1263415"/>
    <lineage>
        <taxon>Eukaryota</taxon>
        <taxon>Fungi</taxon>
        <taxon>Dikarya</taxon>
        <taxon>Ascomycota</taxon>
        <taxon>Pezizomycotina</taxon>
        <taxon>Eurotiomycetes</taxon>
        <taxon>Chaetothyriomycetidae</taxon>
        <taxon>Verrucariales</taxon>
        <taxon>Verrucariaceae</taxon>
        <taxon>Endocarpon</taxon>
    </lineage>
</organism>